<keyword evidence="1" id="KW-0175">Coiled coil</keyword>
<dbReference type="SMART" id="SM00857">
    <property type="entry name" value="Resolvase"/>
    <property type="match status" value="1"/>
</dbReference>
<dbReference type="PANTHER" id="PTHR30461:SF23">
    <property type="entry name" value="DNA RECOMBINASE-RELATED"/>
    <property type="match status" value="1"/>
</dbReference>
<feature type="domain" description="Recombinase" evidence="3">
    <location>
        <begin position="158"/>
        <end position="292"/>
    </location>
</feature>
<dbReference type="Gene3D" id="3.40.50.1390">
    <property type="entry name" value="Resolvase, N-terminal catalytic domain"/>
    <property type="match status" value="1"/>
</dbReference>
<dbReference type="CDD" id="cd00338">
    <property type="entry name" value="Ser_Recombinase"/>
    <property type="match status" value="1"/>
</dbReference>
<keyword evidence="5" id="KW-1185">Reference proteome</keyword>
<dbReference type="RefSeq" id="WP_246147388.1">
    <property type="nucleotide sequence ID" value="NZ_BJXX01000160.1"/>
</dbReference>
<dbReference type="PROSITE" id="PS51736">
    <property type="entry name" value="RECOMBINASES_3"/>
    <property type="match status" value="1"/>
</dbReference>
<dbReference type="Proteomes" id="UP000321157">
    <property type="component" value="Unassembled WGS sequence"/>
</dbReference>
<dbReference type="InterPro" id="IPR036162">
    <property type="entry name" value="Resolvase-like_N_sf"/>
</dbReference>
<dbReference type="InterPro" id="IPR025827">
    <property type="entry name" value="Zn_ribbon_recom_dom"/>
</dbReference>
<dbReference type="Pfam" id="PF00239">
    <property type="entry name" value="Resolvase"/>
    <property type="match status" value="1"/>
</dbReference>
<sequence>MLKVVIYARVSTKQDAQKNSLENQVSYAMNLAAQNGWTVVGQYIDDGISGATRNNREGIQRLLLDAKKKKFDALIAKSVSRLGRNTVENLQTAHEIESSGIRLILPEDNYDTETRDSRIMFNLKAVLAEEESAKLSQRIKIGLRASARRGVYKASLPAFGYKRDPFNKRLELDEDYAPIVREIFDLYLYHDWGTYKISNHLIDRGIPTPRTVSGASNAGELWHQSTVKLILSNIVYTGTLVHHREETRDFISKKRKQVEPSQQIVFENAHPAIISMDEYNAVQEKMKQKGRNKSNGRESLFAHIAVCADCGKGMVFRTDRRKSGAYVCGGYVKHSRSFCSSHIVESDTLLQAVKDDLKELIADNVKLEKLYRAVNGKANEQQAKYAKELTNISKRLKQLNKEFQSLLQLYSEKVIDIVQFKAQNEHIQEEQTRLTLKKAEIESLLETKKDMDEQLHAFRKQIARFAKLDIDDEQVLKQVLQRLIQKIEVNEDGTIKAIHYNITRPHSVRALEKRGA</sequence>
<reference evidence="4 5" key="1">
    <citation type="submission" date="2019-07" db="EMBL/GenBank/DDBJ databases">
        <title>Whole genome shotgun sequence of Aneurinibacillus danicus NBRC 102444.</title>
        <authorList>
            <person name="Hosoyama A."/>
            <person name="Uohara A."/>
            <person name="Ohji S."/>
            <person name="Ichikawa N."/>
        </authorList>
    </citation>
    <scope>NUCLEOTIDE SEQUENCE [LARGE SCALE GENOMIC DNA]</scope>
    <source>
        <strain evidence="4 5">NBRC 102444</strain>
    </source>
</reference>
<dbReference type="Pfam" id="PF13408">
    <property type="entry name" value="Zn_ribbon_recom"/>
    <property type="match status" value="1"/>
</dbReference>
<dbReference type="PANTHER" id="PTHR30461">
    <property type="entry name" value="DNA-INVERTASE FROM LAMBDOID PROPHAGE"/>
    <property type="match status" value="1"/>
</dbReference>
<comment type="caution">
    <text evidence="4">The sequence shown here is derived from an EMBL/GenBank/DDBJ whole genome shotgun (WGS) entry which is preliminary data.</text>
</comment>
<dbReference type="InterPro" id="IPR006119">
    <property type="entry name" value="Resolv_N"/>
</dbReference>
<dbReference type="GO" id="GO:0003677">
    <property type="term" value="F:DNA binding"/>
    <property type="evidence" value="ECO:0007669"/>
    <property type="project" value="InterPro"/>
</dbReference>
<protein>
    <submittedName>
        <fullName evidence="4">Recombinase</fullName>
    </submittedName>
</protein>
<dbReference type="AlphaFoldDB" id="A0A511VEG7"/>
<dbReference type="SUPFAM" id="SSF53041">
    <property type="entry name" value="Resolvase-like"/>
    <property type="match status" value="1"/>
</dbReference>
<dbReference type="Gene3D" id="3.90.1750.20">
    <property type="entry name" value="Putative Large Serine Recombinase, Chain B, Domain 2"/>
    <property type="match status" value="1"/>
</dbReference>
<dbReference type="EMBL" id="BJXX01000160">
    <property type="protein sequence ID" value="GEN35963.1"/>
    <property type="molecule type" value="Genomic_DNA"/>
</dbReference>
<gene>
    <name evidence="4" type="primary">tndX</name>
    <name evidence="4" type="ORF">ADA01nite_34230</name>
</gene>
<organism evidence="4 5">
    <name type="scientific">Aneurinibacillus danicus</name>
    <dbReference type="NCBI Taxonomy" id="267746"/>
    <lineage>
        <taxon>Bacteria</taxon>
        <taxon>Bacillati</taxon>
        <taxon>Bacillota</taxon>
        <taxon>Bacilli</taxon>
        <taxon>Bacillales</taxon>
        <taxon>Paenibacillaceae</taxon>
        <taxon>Aneurinibacillus group</taxon>
        <taxon>Aneurinibacillus</taxon>
    </lineage>
</organism>
<evidence type="ECO:0000256" key="1">
    <source>
        <dbReference type="SAM" id="Coils"/>
    </source>
</evidence>
<dbReference type="Pfam" id="PF07508">
    <property type="entry name" value="Recombinase"/>
    <property type="match status" value="1"/>
</dbReference>
<dbReference type="GO" id="GO:0000150">
    <property type="term" value="F:DNA strand exchange activity"/>
    <property type="evidence" value="ECO:0007669"/>
    <property type="project" value="InterPro"/>
</dbReference>
<feature type="domain" description="Resolvase/invertase-type recombinase catalytic" evidence="2">
    <location>
        <begin position="3"/>
        <end position="150"/>
    </location>
</feature>
<evidence type="ECO:0000259" key="3">
    <source>
        <dbReference type="PROSITE" id="PS51737"/>
    </source>
</evidence>
<dbReference type="InterPro" id="IPR011109">
    <property type="entry name" value="DNA_bind_recombinase_dom"/>
</dbReference>
<dbReference type="InterPro" id="IPR038109">
    <property type="entry name" value="DNA_bind_recomb_sf"/>
</dbReference>
<accession>A0A511VEG7</accession>
<dbReference type="InterPro" id="IPR050639">
    <property type="entry name" value="SSR_resolvase"/>
</dbReference>
<feature type="coiled-coil region" evidence="1">
    <location>
        <begin position="350"/>
        <end position="461"/>
    </location>
</feature>
<dbReference type="PROSITE" id="PS51737">
    <property type="entry name" value="RECOMBINASE_DNA_BIND"/>
    <property type="match status" value="1"/>
</dbReference>
<evidence type="ECO:0000313" key="4">
    <source>
        <dbReference type="EMBL" id="GEN35963.1"/>
    </source>
</evidence>
<name>A0A511VEG7_9BACL</name>
<evidence type="ECO:0000313" key="5">
    <source>
        <dbReference type="Proteomes" id="UP000321157"/>
    </source>
</evidence>
<proteinExistence type="predicted"/>
<evidence type="ECO:0000259" key="2">
    <source>
        <dbReference type="PROSITE" id="PS51736"/>
    </source>
</evidence>